<reference evidence="2" key="1">
    <citation type="submission" date="2025-08" db="UniProtKB">
        <authorList>
            <consortium name="Ensembl"/>
        </authorList>
    </citation>
    <scope>IDENTIFICATION</scope>
</reference>
<dbReference type="PANTHER" id="PTHR46375:SF3">
    <property type="entry name" value="KELCH REPEAT AND BTB DOMAIN-CONTAINING PROTEIN 13"/>
    <property type="match status" value="1"/>
</dbReference>
<dbReference type="Pfam" id="PF24681">
    <property type="entry name" value="Kelch_KLHDC2_KLHL20_DRC7"/>
    <property type="match status" value="1"/>
</dbReference>
<evidence type="ECO:0000313" key="2">
    <source>
        <dbReference type="Ensembl" id="ENSSANP00000037397.1"/>
    </source>
</evidence>
<evidence type="ECO:0000256" key="1">
    <source>
        <dbReference type="ARBA" id="ARBA00022441"/>
    </source>
</evidence>
<proteinExistence type="predicted"/>
<dbReference type="InterPro" id="IPR006652">
    <property type="entry name" value="Kelch_1"/>
</dbReference>
<dbReference type="SUPFAM" id="SSF117281">
    <property type="entry name" value="Kelch motif"/>
    <property type="match status" value="1"/>
</dbReference>
<dbReference type="SMART" id="SM00612">
    <property type="entry name" value="Kelch"/>
    <property type="match status" value="4"/>
</dbReference>
<organism evidence="2 3">
    <name type="scientific">Sinocyclocheilus anshuiensis</name>
    <dbReference type="NCBI Taxonomy" id="1608454"/>
    <lineage>
        <taxon>Eukaryota</taxon>
        <taxon>Metazoa</taxon>
        <taxon>Chordata</taxon>
        <taxon>Craniata</taxon>
        <taxon>Vertebrata</taxon>
        <taxon>Euteleostomi</taxon>
        <taxon>Actinopterygii</taxon>
        <taxon>Neopterygii</taxon>
        <taxon>Teleostei</taxon>
        <taxon>Ostariophysi</taxon>
        <taxon>Cypriniformes</taxon>
        <taxon>Cyprinidae</taxon>
        <taxon>Cyprininae</taxon>
        <taxon>Sinocyclocheilus</taxon>
    </lineage>
</organism>
<keyword evidence="3" id="KW-1185">Reference proteome</keyword>
<dbReference type="PANTHER" id="PTHR46375">
    <property type="entry name" value="KELCH REPEAT AND BTB DOMAIN-CONTAINING PROTEIN 13-RELATED"/>
    <property type="match status" value="1"/>
</dbReference>
<dbReference type="Gene3D" id="2.120.10.80">
    <property type="entry name" value="Kelch-type beta propeller"/>
    <property type="match status" value="1"/>
</dbReference>
<keyword evidence="1" id="KW-0880">Kelch repeat</keyword>
<gene>
    <name evidence="2" type="primary">klhl5</name>
</gene>
<name>A0A671MWL6_9TELE</name>
<protein>
    <submittedName>
        <fullName evidence="2">Kelch-like protein 5</fullName>
    </submittedName>
</protein>
<accession>A0A671MWL6</accession>
<dbReference type="Proteomes" id="UP000472260">
    <property type="component" value="Unassembled WGS sequence"/>
</dbReference>
<dbReference type="PRINTS" id="PR00501">
    <property type="entry name" value="KELCHREPEAT"/>
</dbReference>
<dbReference type="Ensembl" id="ENSSANT00000039812.1">
    <property type="protein sequence ID" value="ENSSANP00000037397.1"/>
    <property type="gene ID" value="ENSSANG00000019048.1"/>
</dbReference>
<sequence length="284" mass="31478">SPLLQIPFLSERFKFLADMEANPLLRDSVECQRLVMEAMKYHLLPERRPLLQSPRTRPRKATVGALFAVGGATSIEQYCLRRDTWRQVAVMSGRRLQFGVAVLDDRLYVVGGRDGLKTLNTVECYNPRTRQWSFVASMATPRSTVGVAVLNSKLYAVGGRDGSSCLKSVECFDPHTNKWSSCAPMSKRRGGVGVATWNGFLYAIGGHDAPVYLNTVEAYDPQTNEWTQVNTYSSCLSICLTSLCVACASNSSVFCYGVILPRSSWCCLFTVLFVHYVNAGPPSF</sequence>
<dbReference type="InterPro" id="IPR052392">
    <property type="entry name" value="Kelch-BTB_domain-containing"/>
</dbReference>
<dbReference type="InterPro" id="IPR015915">
    <property type="entry name" value="Kelch-typ_b-propeller"/>
</dbReference>
<dbReference type="AlphaFoldDB" id="A0A671MWL6"/>
<evidence type="ECO:0000313" key="3">
    <source>
        <dbReference type="Proteomes" id="UP000472260"/>
    </source>
</evidence>
<reference evidence="2" key="2">
    <citation type="submission" date="2025-09" db="UniProtKB">
        <authorList>
            <consortium name="Ensembl"/>
        </authorList>
    </citation>
    <scope>IDENTIFICATION</scope>
</reference>